<evidence type="ECO:0000313" key="2">
    <source>
        <dbReference type="Proteomes" id="UP000006057"/>
    </source>
</evidence>
<dbReference type="PATRIC" id="fig|710421.3.peg.1060"/>
<name>I4BF06_MYCCN</name>
<organism evidence="1 2">
    <name type="scientific">Mycolicibacterium chubuense (strain NBB4)</name>
    <name type="common">Mycobacterium chubuense</name>
    <dbReference type="NCBI Taxonomy" id="710421"/>
    <lineage>
        <taxon>Bacteria</taxon>
        <taxon>Bacillati</taxon>
        <taxon>Actinomycetota</taxon>
        <taxon>Actinomycetes</taxon>
        <taxon>Mycobacteriales</taxon>
        <taxon>Mycobacteriaceae</taxon>
        <taxon>Mycolicibacterium</taxon>
    </lineage>
</organism>
<dbReference type="NCBIfam" id="TIGR03931">
    <property type="entry name" value="T7SS_Rv3446c"/>
    <property type="match status" value="1"/>
</dbReference>
<dbReference type="AlphaFoldDB" id="I4BF06"/>
<accession>I4BF06</accession>
<dbReference type="InterPro" id="IPR023840">
    <property type="entry name" value="T7SS_Rv3446c"/>
</dbReference>
<keyword evidence="2" id="KW-1185">Reference proteome</keyword>
<dbReference type="HOGENOM" id="CLU_764673_0_0_11"/>
<dbReference type="STRING" id="710421.Mycch_1053"/>
<dbReference type="OrthoDB" id="4760221at2"/>
<reference evidence="1 2" key="1">
    <citation type="submission" date="2012-06" db="EMBL/GenBank/DDBJ databases">
        <title>Complete sequence of chromosome of Mycobacterium chubuense NBB4.</title>
        <authorList>
            <consortium name="US DOE Joint Genome Institute"/>
            <person name="Lucas S."/>
            <person name="Han J."/>
            <person name="Lapidus A."/>
            <person name="Cheng J.-F."/>
            <person name="Goodwin L."/>
            <person name="Pitluck S."/>
            <person name="Peters L."/>
            <person name="Mikhailova N."/>
            <person name="Teshima H."/>
            <person name="Detter J.C."/>
            <person name="Han C."/>
            <person name="Tapia R."/>
            <person name="Land M."/>
            <person name="Hauser L."/>
            <person name="Kyrpides N."/>
            <person name="Ivanova N."/>
            <person name="Pagani I."/>
            <person name="Mattes T."/>
            <person name="Holmes A."/>
            <person name="Rutledge P."/>
            <person name="Paulsen I."/>
            <person name="Coleman N."/>
            <person name="Woyke T."/>
        </authorList>
    </citation>
    <scope>NUCLEOTIDE SEQUENCE [LARGE SCALE GENOMIC DNA]</scope>
    <source>
        <strain evidence="1 2">NBB4</strain>
    </source>
</reference>
<dbReference type="RefSeq" id="WP_014814347.1">
    <property type="nucleotide sequence ID" value="NC_018027.1"/>
</dbReference>
<dbReference type="eggNOG" id="COG0443">
    <property type="taxonomic scope" value="Bacteria"/>
</dbReference>
<sequence length="379" mass="38216">MTTAVVEVGPQTVRGPGHAPRERVSAAIDCIDDQLALLDGELAEVARLWRDVLAAAAGDPAPRNVVLVVPTWWSSARIAVVRDAAADIPANIVVAQRSSVLGAGAESTVVELARDVVVVTPPGGEPSVLDRDRADVMAHLGAASSVLLDVPADVPPLPPTVTAALHAAGISVARSDRHRMLRAGAALPAAEPPESGVATARWNRRAVAVCAGAVLSAAAVGGGWAAQALSGGTASAPGSVVLVEGHVSVRVPAGWTVERITAGQGSARVRVSEPGGTAALHVTQSTATTPVTLADVGESLRRAIEAEPAGVFVDFDADGTAGGRPAVTYRERRADGETTWAVLVDGATRIAVGCHSGAAPARGVREACAQAVQSAHAAG</sequence>
<dbReference type="EMBL" id="CP003053">
    <property type="protein sequence ID" value="AFM15863.1"/>
    <property type="molecule type" value="Genomic_DNA"/>
</dbReference>
<dbReference type="KEGG" id="mcb:Mycch_1053"/>
<proteinExistence type="predicted"/>
<protein>
    <submittedName>
        <fullName evidence="1">Type VII secretion-associated protein, Rv3446c family, C-terminal domain protein</fullName>
    </submittedName>
</protein>
<gene>
    <name evidence="1" type="ordered locus">Mycch_1053</name>
</gene>
<dbReference type="Proteomes" id="UP000006057">
    <property type="component" value="Chromosome"/>
</dbReference>
<evidence type="ECO:0000313" key="1">
    <source>
        <dbReference type="EMBL" id="AFM15863.1"/>
    </source>
</evidence>